<dbReference type="PRINTS" id="PR00069">
    <property type="entry name" value="ALDKETRDTASE"/>
</dbReference>
<keyword evidence="1" id="KW-0560">Oxidoreductase</keyword>
<sequence>MRMRSIGSLQVSVVGLGCANFGRGIDRDATATIVGGAVEAGINFFDTADTYGMPRTTSEVFVGEALKPFRDSVIIATKFGRKLDDRRFGAKPDYVRSATEASLKRLQTDRIDLMQLHIPDPLTPIEDTLGALADLVREGKIREIGGSNFTAAQLRSVNVAARAAGTPTFASTQASFSLLHRKPVADLLAECEACGTSLLPYQPLFHGLLTGKYRTGAPVPQDSRMSGKSLSTQNEFMSASNLAAVAALTSYAQERGHSIIELAFGWLLAHRAVPSIIAGVSTLGQVKSNATACGWEITADEMDAVRLILDANAPSGDLLEINGL</sequence>
<evidence type="ECO:0000313" key="3">
    <source>
        <dbReference type="EMBL" id="MBC2666650.1"/>
    </source>
</evidence>
<dbReference type="AlphaFoldDB" id="A0A7X1FTF3"/>
<dbReference type="InterPro" id="IPR036812">
    <property type="entry name" value="NAD(P)_OxRdtase_dom_sf"/>
</dbReference>
<dbReference type="PROSITE" id="PS51257">
    <property type="entry name" value="PROKAR_LIPOPROTEIN"/>
    <property type="match status" value="1"/>
</dbReference>
<keyword evidence="4" id="KW-1185">Reference proteome</keyword>
<organism evidence="3 4">
    <name type="scientific">Novosphingobium flavum</name>
    <dbReference type="NCBI Taxonomy" id="1778672"/>
    <lineage>
        <taxon>Bacteria</taxon>
        <taxon>Pseudomonadati</taxon>
        <taxon>Pseudomonadota</taxon>
        <taxon>Alphaproteobacteria</taxon>
        <taxon>Sphingomonadales</taxon>
        <taxon>Sphingomonadaceae</taxon>
        <taxon>Novosphingobium</taxon>
    </lineage>
</organism>
<proteinExistence type="predicted"/>
<dbReference type="InterPro" id="IPR050523">
    <property type="entry name" value="AKR_Detox_Biosynth"/>
</dbReference>
<evidence type="ECO:0000313" key="4">
    <source>
        <dbReference type="Proteomes" id="UP000566813"/>
    </source>
</evidence>
<dbReference type="PANTHER" id="PTHR43364">
    <property type="entry name" value="NADH-SPECIFIC METHYLGLYOXAL REDUCTASE-RELATED"/>
    <property type="match status" value="1"/>
</dbReference>
<reference evidence="3 4" key="1">
    <citation type="submission" date="2020-08" db="EMBL/GenBank/DDBJ databases">
        <title>The genome sequence of type strain Novosphingobium flavum NBRC 111647.</title>
        <authorList>
            <person name="Liu Y."/>
        </authorList>
    </citation>
    <scope>NUCLEOTIDE SEQUENCE [LARGE SCALE GENOMIC DNA]</scope>
    <source>
        <strain evidence="3 4">NBRC 111647</strain>
    </source>
</reference>
<dbReference type="InterPro" id="IPR020471">
    <property type="entry name" value="AKR"/>
</dbReference>
<gene>
    <name evidence="3" type="ORF">H7F51_14090</name>
</gene>
<protein>
    <submittedName>
        <fullName evidence="3">Aldo/keto reductase</fullName>
    </submittedName>
</protein>
<dbReference type="GO" id="GO:0005829">
    <property type="term" value="C:cytosol"/>
    <property type="evidence" value="ECO:0007669"/>
    <property type="project" value="TreeGrafter"/>
</dbReference>
<dbReference type="InterPro" id="IPR023210">
    <property type="entry name" value="NADP_OxRdtase_dom"/>
</dbReference>
<name>A0A7X1FTF3_9SPHN</name>
<evidence type="ECO:0000259" key="2">
    <source>
        <dbReference type="Pfam" id="PF00248"/>
    </source>
</evidence>
<dbReference type="Proteomes" id="UP000566813">
    <property type="component" value="Unassembled WGS sequence"/>
</dbReference>
<dbReference type="Pfam" id="PF00248">
    <property type="entry name" value="Aldo_ket_red"/>
    <property type="match status" value="1"/>
</dbReference>
<comment type="caution">
    <text evidence="3">The sequence shown here is derived from an EMBL/GenBank/DDBJ whole genome shotgun (WGS) entry which is preliminary data.</text>
</comment>
<dbReference type="PANTHER" id="PTHR43364:SF4">
    <property type="entry name" value="NAD(P)-LINKED OXIDOREDUCTASE SUPERFAMILY PROTEIN"/>
    <property type="match status" value="1"/>
</dbReference>
<dbReference type="EMBL" id="JACLAW010000011">
    <property type="protein sequence ID" value="MBC2666650.1"/>
    <property type="molecule type" value="Genomic_DNA"/>
</dbReference>
<dbReference type="SUPFAM" id="SSF51430">
    <property type="entry name" value="NAD(P)-linked oxidoreductase"/>
    <property type="match status" value="1"/>
</dbReference>
<evidence type="ECO:0000256" key="1">
    <source>
        <dbReference type="ARBA" id="ARBA00023002"/>
    </source>
</evidence>
<dbReference type="Gene3D" id="3.20.20.100">
    <property type="entry name" value="NADP-dependent oxidoreductase domain"/>
    <property type="match status" value="1"/>
</dbReference>
<feature type="domain" description="NADP-dependent oxidoreductase" evidence="2">
    <location>
        <begin position="14"/>
        <end position="306"/>
    </location>
</feature>
<accession>A0A7X1FTF3</accession>
<dbReference type="GO" id="GO:0016491">
    <property type="term" value="F:oxidoreductase activity"/>
    <property type="evidence" value="ECO:0007669"/>
    <property type="project" value="UniProtKB-KW"/>
</dbReference>